<feature type="domain" description="Nitrogenase/oxidoreductase component 1" evidence="1">
    <location>
        <begin position="15"/>
        <end position="451"/>
    </location>
</feature>
<dbReference type="AlphaFoldDB" id="A0A1I0XAM9"/>
<protein>
    <submittedName>
        <fullName evidence="2">Nitrogenase molybdenum-iron protein, alpha and beta chains</fullName>
    </submittedName>
</protein>
<organism evidence="2 3">
    <name type="scientific">Acetitomaculum ruminis DSM 5522</name>
    <dbReference type="NCBI Taxonomy" id="1120918"/>
    <lineage>
        <taxon>Bacteria</taxon>
        <taxon>Bacillati</taxon>
        <taxon>Bacillota</taxon>
        <taxon>Clostridia</taxon>
        <taxon>Lachnospirales</taxon>
        <taxon>Lachnospiraceae</taxon>
        <taxon>Acetitomaculum</taxon>
    </lineage>
</organism>
<dbReference type="InterPro" id="IPR000510">
    <property type="entry name" value="Nase/OxRdtase_comp1"/>
</dbReference>
<dbReference type="Proteomes" id="UP000198838">
    <property type="component" value="Unassembled WGS sequence"/>
</dbReference>
<dbReference type="Pfam" id="PF00148">
    <property type="entry name" value="Oxidored_nitro"/>
    <property type="match status" value="1"/>
</dbReference>
<sequence length="455" mass="51545">MTKHYSKNISPDSITGSIMALEGVKNIIVLINGPMGCKFYHSSTSEFLTIRPILYVPGEDDNEKKPVSNTFLNNYFFMQPRVPCTYLDGYDYVYGTLPKIKDAIIYLRDNIDFDIMAIINSPGACLIGDNPSLLAKELLDIPVVVIESPGLSEDFDDGYKKASNLLLDSILTNEKIKNITHKRPLVNILGLSIYDLYHEGNKAELMNIFTKMDIDTGCFLCMESSLEDIKKIPNADLNIVLYPERSLETAQKLKEAYGTDFYVCDCLPIGFDAIEKMVKDLCELLKSKNYEIEENLVKQEAEKSRAKAWYYINQTFLRYGKPKGVYFALEGNWSQIYSYSKFFMDYLGMLPECLSLVGPENEILEEKTKELLSKHAQKEEVFKDVFKDIQESKAELVFGNANTIASLKLNKHIFCGIEIALPGMGYTDIIPKAHFGFKGSLFLIEQVLNGLMSNL</sequence>
<reference evidence="2 3" key="1">
    <citation type="submission" date="2016-10" db="EMBL/GenBank/DDBJ databases">
        <authorList>
            <person name="de Groot N.N."/>
        </authorList>
    </citation>
    <scope>NUCLEOTIDE SEQUENCE [LARGE SCALE GENOMIC DNA]</scope>
    <source>
        <strain evidence="2 3">DSM 5522</strain>
    </source>
</reference>
<evidence type="ECO:0000259" key="1">
    <source>
        <dbReference type="Pfam" id="PF00148"/>
    </source>
</evidence>
<dbReference type="EMBL" id="FOJY01000006">
    <property type="protein sequence ID" value="SFA96993.1"/>
    <property type="molecule type" value="Genomic_DNA"/>
</dbReference>
<dbReference type="STRING" id="1120918.SAMN05216249_10610"/>
<evidence type="ECO:0000313" key="3">
    <source>
        <dbReference type="Proteomes" id="UP000198838"/>
    </source>
</evidence>
<name>A0A1I0XAM9_9FIRM</name>
<evidence type="ECO:0000313" key="2">
    <source>
        <dbReference type="EMBL" id="SFA96993.1"/>
    </source>
</evidence>
<gene>
    <name evidence="2" type="ORF">SAMN05216249_10610</name>
</gene>
<dbReference type="GO" id="GO:0016491">
    <property type="term" value="F:oxidoreductase activity"/>
    <property type="evidence" value="ECO:0007669"/>
    <property type="project" value="InterPro"/>
</dbReference>
<dbReference type="PANTHER" id="PTHR42956:SF1">
    <property type="entry name" value="NITROGENASE IRON-MOLYBDENUM COFACTOR BIOSYNTHESIS PROTEIN NIFE"/>
    <property type="match status" value="1"/>
</dbReference>
<keyword evidence="3" id="KW-1185">Reference proteome</keyword>
<accession>A0A1I0XAM9</accession>
<dbReference type="RefSeq" id="WP_092871349.1">
    <property type="nucleotide sequence ID" value="NZ_FOJY01000006.1"/>
</dbReference>
<dbReference type="InterPro" id="IPR049939">
    <property type="entry name" value="NifE-like"/>
</dbReference>
<dbReference type="Gene3D" id="3.40.50.1980">
    <property type="entry name" value="Nitrogenase molybdenum iron protein domain"/>
    <property type="match status" value="2"/>
</dbReference>
<dbReference type="PANTHER" id="PTHR42956">
    <property type="entry name" value="NITROGENASE IRON-MOLYBDENUM COFACTOR BIOSYNTHESIS PROTEIN NIFE"/>
    <property type="match status" value="1"/>
</dbReference>
<dbReference type="OrthoDB" id="9802175at2"/>
<dbReference type="SUPFAM" id="SSF53807">
    <property type="entry name" value="Helical backbone' metal receptor"/>
    <property type="match status" value="1"/>
</dbReference>
<proteinExistence type="predicted"/>